<comment type="caution">
    <text evidence="2">The sequence shown here is derived from an EMBL/GenBank/DDBJ whole genome shotgun (WGS) entry which is preliminary data.</text>
</comment>
<proteinExistence type="predicted"/>
<dbReference type="RefSeq" id="WP_167925599.1">
    <property type="nucleotide sequence ID" value="NZ_JAATVY010000007.1"/>
</dbReference>
<protein>
    <recommendedName>
        <fullName evidence="1">HTH cro/C1-type domain-containing protein</fullName>
    </recommendedName>
</protein>
<reference evidence="2 3" key="1">
    <citation type="submission" date="2020-03" db="EMBL/GenBank/DDBJ databases">
        <title>WGS of the type strain of Planosporangium spp.</title>
        <authorList>
            <person name="Thawai C."/>
        </authorList>
    </citation>
    <scope>NUCLEOTIDE SEQUENCE [LARGE SCALE GENOMIC DNA]</scope>
    <source>
        <strain evidence="2 3">TBRC 5610</strain>
    </source>
</reference>
<organism evidence="2 3">
    <name type="scientific">Planosporangium thailandense</name>
    <dbReference type="NCBI Taxonomy" id="765197"/>
    <lineage>
        <taxon>Bacteria</taxon>
        <taxon>Bacillati</taxon>
        <taxon>Actinomycetota</taxon>
        <taxon>Actinomycetes</taxon>
        <taxon>Micromonosporales</taxon>
        <taxon>Micromonosporaceae</taxon>
        <taxon>Planosporangium</taxon>
    </lineage>
</organism>
<dbReference type="InterPro" id="IPR010982">
    <property type="entry name" value="Lambda_DNA-bd_dom_sf"/>
</dbReference>
<keyword evidence="3" id="KW-1185">Reference proteome</keyword>
<dbReference type="SUPFAM" id="SSF47413">
    <property type="entry name" value="lambda repressor-like DNA-binding domains"/>
    <property type="match status" value="1"/>
</dbReference>
<sequence>MDPGKHAAERSESELGQKINRLIAAMYPDERSRPGFAKLSQHIREATGTAISSTYLWELTTGRKQNVTRSTLTTLAKFFGVPPEYFLDDRVSARVDTQLELAVALRNRKVRSIALRADGLSEETLNSILAILNHAREIEKLDPLDEDNRQPSEPSA</sequence>
<gene>
    <name evidence="2" type="ORF">HC031_13420</name>
</gene>
<evidence type="ECO:0000313" key="2">
    <source>
        <dbReference type="EMBL" id="NJC70706.1"/>
    </source>
</evidence>
<dbReference type="EMBL" id="JAATVY010000007">
    <property type="protein sequence ID" value="NJC70706.1"/>
    <property type="molecule type" value="Genomic_DNA"/>
</dbReference>
<name>A0ABX0XXY2_9ACTN</name>
<dbReference type="PROSITE" id="PS50943">
    <property type="entry name" value="HTH_CROC1"/>
    <property type="match status" value="1"/>
</dbReference>
<dbReference type="Proteomes" id="UP000722989">
    <property type="component" value="Unassembled WGS sequence"/>
</dbReference>
<dbReference type="Gene3D" id="1.10.260.40">
    <property type="entry name" value="lambda repressor-like DNA-binding domains"/>
    <property type="match status" value="1"/>
</dbReference>
<feature type="domain" description="HTH cro/C1-type" evidence="1">
    <location>
        <begin position="51"/>
        <end position="86"/>
    </location>
</feature>
<dbReference type="InterPro" id="IPR001387">
    <property type="entry name" value="Cro/C1-type_HTH"/>
</dbReference>
<accession>A0ABX0XXY2</accession>
<evidence type="ECO:0000313" key="3">
    <source>
        <dbReference type="Proteomes" id="UP000722989"/>
    </source>
</evidence>
<evidence type="ECO:0000259" key="1">
    <source>
        <dbReference type="PROSITE" id="PS50943"/>
    </source>
</evidence>